<evidence type="ECO:0000313" key="2">
    <source>
        <dbReference type="EMBL" id="CAA9312939.1"/>
    </source>
</evidence>
<gene>
    <name evidence="2" type="ORF">AVDCRST_MAG11-1614</name>
</gene>
<sequence length="108" mass="11280">AEPGIPAAARRRLSGAGGRAAQVQHHLPDLRQRAPRDDELRQQPPRPAGVRHRRPPRPRALGGGGRAAGGGARVPAAVHPPRRRPSVHGHALGHLGPRGRAGAVGRAL</sequence>
<dbReference type="EMBL" id="CADCTU010000362">
    <property type="protein sequence ID" value="CAA9312939.1"/>
    <property type="molecule type" value="Genomic_DNA"/>
</dbReference>
<organism evidence="2">
    <name type="scientific">uncultured Gemmatimonadaceae bacterium</name>
    <dbReference type="NCBI Taxonomy" id="246130"/>
    <lineage>
        <taxon>Bacteria</taxon>
        <taxon>Pseudomonadati</taxon>
        <taxon>Gemmatimonadota</taxon>
        <taxon>Gemmatimonadia</taxon>
        <taxon>Gemmatimonadales</taxon>
        <taxon>Gemmatimonadaceae</taxon>
        <taxon>environmental samples</taxon>
    </lineage>
</organism>
<evidence type="ECO:0000256" key="1">
    <source>
        <dbReference type="SAM" id="MobiDB-lite"/>
    </source>
</evidence>
<feature type="non-terminal residue" evidence="2">
    <location>
        <position position="1"/>
    </location>
</feature>
<feature type="region of interest" description="Disordered" evidence="1">
    <location>
        <begin position="1"/>
        <end position="108"/>
    </location>
</feature>
<proteinExistence type="predicted"/>
<reference evidence="2" key="1">
    <citation type="submission" date="2020-02" db="EMBL/GenBank/DDBJ databases">
        <authorList>
            <person name="Meier V. D."/>
        </authorList>
    </citation>
    <scope>NUCLEOTIDE SEQUENCE</scope>
    <source>
        <strain evidence="2">AVDCRST_MAG11</strain>
    </source>
</reference>
<protein>
    <submittedName>
        <fullName evidence="2">Uncharacterized protein</fullName>
    </submittedName>
</protein>
<feature type="compositionally biased region" description="Gly residues" evidence="1">
    <location>
        <begin position="61"/>
        <end position="72"/>
    </location>
</feature>
<feature type="compositionally biased region" description="Basic and acidic residues" evidence="1">
    <location>
        <begin position="26"/>
        <end position="41"/>
    </location>
</feature>
<feature type="non-terminal residue" evidence="2">
    <location>
        <position position="108"/>
    </location>
</feature>
<name>A0A6J4KS50_9BACT</name>
<accession>A0A6J4KS50</accession>
<feature type="compositionally biased region" description="Low complexity" evidence="1">
    <location>
        <begin position="98"/>
        <end position="108"/>
    </location>
</feature>
<dbReference type="AlphaFoldDB" id="A0A6J4KS50"/>